<evidence type="ECO:0000313" key="2">
    <source>
        <dbReference type="EMBL" id="MBX59607.1"/>
    </source>
</evidence>
<reference evidence="2" key="1">
    <citation type="submission" date="2018-02" db="EMBL/GenBank/DDBJ databases">
        <title>Rhizophora mucronata_Transcriptome.</title>
        <authorList>
            <person name="Meera S.P."/>
            <person name="Sreeshan A."/>
            <person name="Augustine A."/>
        </authorList>
    </citation>
    <scope>NUCLEOTIDE SEQUENCE</scope>
    <source>
        <tissue evidence="2">Leaf</tissue>
    </source>
</reference>
<feature type="compositionally biased region" description="Basic residues" evidence="1">
    <location>
        <begin position="1"/>
        <end position="15"/>
    </location>
</feature>
<name>A0A2P2PXX8_RHIMU</name>
<sequence>MHKNTHVKKKSRKGGKLLSQIA</sequence>
<protein>
    <submittedName>
        <fullName evidence="2">Uncharacterized protein</fullName>
    </submittedName>
</protein>
<accession>A0A2P2PXX8</accession>
<organism evidence="2">
    <name type="scientific">Rhizophora mucronata</name>
    <name type="common">Asiatic mangrove</name>
    <dbReference type="NCBI Taxonomy" id="61149"/>
    <lineage>
        <taxon>Eukaryota</taxon>
        <taxon>Viridiplantae</taxon>
        <taxon>Streptophyta</taxon>
        <taxon>Embryophyta</taxon>
        <taxon>Tracheophyta</taxon>
        <taxon>Spermatophyta</taxon>
        <taxon>Magnoliopsida</taxon>
        <taxon>eudicotyledons</taxon>
        <taxon>Gunneridae</taxon>
        <taxon>Pentapetalae</taxon>
        <taxon>rosids</taxon>
        <taxon>fabids</taxon>
        <taxon>Malpighiales</taxon>
        <taxon>Rhizophoraceae</taxon>
        <taxon>Rhizophora</taxon>
    </lineage>
</organism>
<dbReference type="AlphaFoldDB" id="A0A2P2PXX8"/>
<feature type="region of interest" description="Disordered" evidence="1">
    <location>
        <begin position="1"/>
        <end position="22"/>
    </location>
</feature>
<evidence type="ECO:0000256" key="1">
    <source>
        <dbReference type="SAM" id="MobiDB-lite"/>
    </source>
</evidence>
<dbReference type="EMBL" id="GGEC01079123">
    <property type="protein sequence ID" value="MBX59607.1"/>
    <property type="molecule type" value="Transcribed_RNA"/>
</dbReference>
<proteinExistence type="predicted"/>